<dbReference type="AlphaFoldDB" id="A0ABC8LID5"/>
<organism evidence="1 2">
    <name type="scientific">Eruca vesicaria subsp. sativa</name>
    <name type="common">Garden rocket</name>
    <name type="synonym">Eruca sativa</name>
    <dbReference type="NCBI Taxonomy" id="29727"/>
    <lineage>
        <taxon>Eukaryota</taxon>
        <taxon>Viridiplantae</taxon>
        <taxon>Streptophyta</taxon>
        <taxon>Embryophyta</taxon>
        <taxon>Tracheophyta</taxon>
        <taxon>Spermatophyta</taxon>
        <taxon>Magnoliopsida</taxon>
        <taxon>eudicotyledons</taxon>
        <taxon>Gunneridae</taxon>
        <taxon>Pentapetalae</taxon>
        <taxon>rosids</taxon>
        <taxon>malvids</taxon>
        <taxon>Brassicales</taxon>
        <taxon>Brassicaceae</taxon>
        <taxon>Brassiceae</taxon>
        <taxon>Eruca</taxon>
    </lineage>
</organism>
<keyword evidence="2" id="KW-1185">Reference proteome</keyword>
<dbReference type="Pfam" id="PF04776">
    <property type="entry name" value="protein_MS5"/>
    <property type="match status" value="1"/>
</dbReference>
<accession>A0ABC8LID5</accession>
<dbReference type="PANTHER" id="PTHR31260:SF35">
    <property type="entry name" value="MALECTIN-LIKE DOMAIN-CONTAINING PROTEIN"/>
    <property type="match status" value="1"/>
</dbReference>
<dbReference type="PANTHER" id="PTHR31260">
    <property type="entry name" value="CYSTATIN/MONELLIN SUPERFAMILY PROTEIN"/>
    <property type="match status" value="1"/>
</dbReference>
<dbReference type="Proteomes" id="UP001642260">
    <property type="component" value="Unassembled WGS sequence"/>
</dbReference>
<dbReference type="EMBL" id="CAKOAT010586264">
    <property type="protein sequence ID" value="CAH8383451.1"/>
    <property type="molecule type" value="Genomic_DNA"/>
</dbReference>
<protein>
    <submittedName>
        <fullName evidence="1">Uncharacterized protein</fullName>
    </submittedName>
</protein>
<sequence length="284" mass="32467">MSTLDNPSRFDIENVSIPSHIGGITGLMPYNCVGRWNYSYPDLVELYAKLGLHRYNMFKETNYQLDFLVKFNMLQKFLPVFYMTLLAHDPALDPLKKTFQVEVDEHEVNSLNITCSISRVKDEVSPRRPYVPRFFHLDAAEKEEDGLFKGDLPDWPSDDALNDAKRFYLVKKSEWQSNDWISMYVDVFSKLEILDVAIETGIEDVEPPNERLKATSANVYIKFKGLANVCSPGFESGEHVVCKAVVRRVLDVDGNLTIQGKFCGAPTNLKKPLQNGKRKNQSFK</sequence>
<dbReference type="InterPro" id="IPR006462">
    <property type="entry name" value="MS5"/>
</dbReference>
<evidence type="ECO:0000313" key="1">
    <source>
        <dbReference type="EMBL" id="CAH8383451.1"/>
    </source>
</evidence>
<name>A0ABC8LID5_ERUVS</name>
<comment type="caution">
    <text evidence="1">The sequence shown here is derived from an EMBL/GenBank/DDBJ whole genome shotgun (WGS) entry which is preliminary data.</text>
</comment>
<proteinExistence type="predicted"/>
<evidence type="ECO:0000313" key="2">
    <source>
        <dbReference type="Proteomes" id="UP001642260"/>
    </source>
</evidence>
<reference evidence="1 2" key="1">
    <citation type="submission" date="2022-03" db="EMBL/GenBank/DDBJ databases">
        <authorList>
            <person name="Macdonald S."/>
            <person name="Ahmed S."/>
            <person name="Newling K."/>
        </authorList>
    </citation>
    <scope>NUCLEOTIDE SEQUENCE [LARGE SCALE GENOMIC DNA]</scope>
</reference>
<gene>
    <name evidence="1" type="ORF">ERUC_LOCUS35934</name>
</gene>
<dbReference type="NCBIfam" id="TIGR01572">
    <property type="entry name" value="A_thl_para_3677"/>
    <property type="match status" value="1"/>
</dbReference>